<name>A0A9N8HGG4_9STRA</name>
<dbReference type="AlphaFoldDB" id="A0A9N8HGG4"/>
<comment type="caution">
    <text evidence="2">The sequence shown here is derived from an EMBL/GenBank/DDBJ whole genome shotgun (WGS) entry which is preliminary data.</text>
</comment>
<protein>
    <submittedName>
        <fullName evidence="2">Uncharacterized protein</fullName>
    </submittedName>
</protein>
<accession>A0A9N8HGG4</accession>
<feature type="compositionally biased region" description="Polar residues" evidence="1">
    <location>
        <begin position="89"/>
        <end position="101"/>
    </location>
</feature>
<proteinExistence type="predicted"/>
<dbReference type="EMBL" id="CAICTM010000395">
    <property type="protein sequence ID" value="CAB9509593.1"/>
    <property type="molecule type" value="Genomic_DNA"/>
</dbReference>
<evidence type="ECO:0000313" key="2">
    <source>
        <dbReference type="EMBL" id="CAB9509593.1"/>
    </source>
</evidence>
<evidence type="ECO:0000313" key="3">
    <source>
        <dbReference type="Proteomes" id="UP001153069"/>
    </source>
</evidence>
<reference evidence="2" key="1">
    <citation type="submission" date="2020-06" db="EMBL/GenBank/DDBJ databases">
        <authorList>
            <consortium name="Plant Systems Biology data submission"/>
        </authorList>
    </citation>
    <scope>NUCLEOTIDE SEQUENCE</scope>
    <source>
        <strain evidence="2">D6</strain>
    </source>
</reference>
<dbReference type="Proteomes" id="UP001153069">
    <property type="component" value="Unassembled WGS sequence"/>
</dbReference>
<gene>
    <name evidence="2" type="ORF">SEMRO_396_G134250.1</name>
</gene>
<evidence type="ECO:0000256" key="1">
    <source>
        <dbReference type="SAM" id="MobiDB-lite"/>
    </source>
</evidence>
<keyword evidence="3" id="KW-1185">Reference proteome</keyword>
<organism evidence="2 3">
    <name type="scientific">Seminavis robusta</name>
    <dbReference type="NCBI Taxonomy" id="568900"/>
    <lineage>
        <taxon>Eukaryota</taxon>
        <taxon>Sar</taxon>
        <taxon>Stramenopiles</taxon>
        <taxon>Ochrophyta</taxon>
        <taxon>Bacillariophyta</taxon>
        <taxon>Bacillariophyceae</taxon>
        <taxon>Bacillariophycidae</taxon>
        <taxon>Naviculales</taxon>
        <taxon>Naviculaceae</taxon>
        <taxon>Seminavis</taxon>
    </lineage>
</organism>
<sequence length="101" mass="11499">MTSFTAIDNFAKATLTSIPDDEKPTYNTLKIIHQELNANAMAVHLPSEEDIWHLAPVIPQQLQCTPQCHRMGRTSPPRTKSYPWRCPHQPQSTKNRTYAAN</sequence>
<feature type="region of interest" description="Disordered" evidence="1">
    <location>
        <begin position="68"/>
        <end position="101"/>
    </location>
</feature>